<organism evidence="1 2">
    <name type="scientific">Hypoxylon rubiginosum</name>
    <dbReference type="NCBI Taxonomy" id="110542"/>
    <lineage>
        <taxon>Eukaryota</taxon>
        <taxon>Fungi</taxon>
        <taxon>Dikarya</taxon>
        <taxon>Ascomycota</taxon>
        <taxon>Pezizomycotina</taxon>
        <taxon>Sordariomycetes</taxon>
        <taxon>Xylariomycetidae</taxon>
        <taxon>Xylariales</taxon>
        <taxon>Hypoxylaceae</taxon>
        <taxon>Hypoxylon</taxon>
    </lineage>
</organism>
<reference evidence="1 2" key="1">
    <citation type="journal article" date="2022" name="New Phytol.">
        <title>Ecological generalism drives hyperdiversity of secondary metabolite gene clusters in xylarialean endophytes.</title>
        <authorList>
            <person name="Franco M.E.E."/>
            <person name="Wisecaver J.H."/>
            <person name="Arnold A.E."/>
            <person name="Ju Y.M."/>
            <person name="Slot J.C."/>
            <person name="Ahrendt S."/>
            <person name="Moore L.P."/>
            <person name="Eastman K.E."/>
            <person name="Scott K."/>
            <person name="Konkel Z."/>
            <person name="Mondo S.J."/>
            <person name="Kuo A."/>
            <person name="Hayes R.D."/>
            <person name="Haridas S."/>
            <person name="Andreopoulos B."/>
            <person name="Riley R."/>
            <person name="LaButti K."/>
            <person name="Pangilinan J."/>
            <person name="Lipzen A."/>
            <person name="Amirebrahimi M."/>
            <person name="Yan J."/>
            <person name="Adam C."/>
            <person name="Keymanesh K."/>
            <person name="Ng V."/>
            <person name="Louie K."/>
            <person name="Northen T."/>
            <person name="Drula E."/>
            <person name="Henrissat B."/>
            <person name="Hsieh H.M."/>
            <person name="Youens-Clark K."/>
            <person name="Lutzoni F."/>
            <person name="Miadlikowska J."/>
            <person name="Eastwood D.C."/>
            <person name="Hamelin R.C."/>
            <person name="Grigoriev I.V."/>
            <person name="U'Ren J.M."/>
        </authorList>
    </citation>
    <scope>NUCLEOTIDE SEQUENCE [LARGE SCALE GENOMIC DNA]</scope>
    <source>
        <strain evidence="1 2">CBS 119005</strain>
    </source>
</reference>
<evidence type="ECO:0000313" key="1">
    <source>
        <dbReference type="EMBL" id="KAI4861559.1"/>
    </source>
</evidence>
<protein>
    <submittedName>
        <fullName evidence="1">Uncharacterized protein</fullName>
    </submittedName>
</protein>
<evidence type="ECO:0000313" key="2">
    <source>
        <dbReference type="Proteomes" id="UP001497700"/>
    </source>
</evidence>
<accession>A0ACB9YQE3</accession>
<comment type="caution">
    <text evidence="1">The sequence shown here is derived from an EMBL/GenBank/DDBJ whole genome shotgun (WGS) entry which is preliminary data.</text>
</comment>
<sequence>MPAFEIPSDPLKMDIYKKSKQFDLMSLAPELRRKIFEQVVANGQPLYPAHRSRVGGISKFGSKAPNLWFTPRTNFIDQSYAKLVRTCRQIYSEVEETGLFYKINEFAFCNASDAHEFLAALPQKKRDLIRYVRIQYHLRKNDGVEWEPSEAQFFKWYQVEDISPTAGHIATLLRSCKGLRTLFVDLEPQCVENVVKSAEKKNPIKDEKEQTVKLFNRLEYEIASADLGPTEDREYEEDMLLGQLRQFEQFRLAVHFPSIQGDLAVRSREYPTPFGLSSDNKVVIDLTSESEHRFLDRLSRYDPAFGPLERAPIPWPVLTNGELDHWFYKNHKHLDTDEEFGDTILSAQANVAQWKNDGILRYRQSAPMLQIQEAIDAANLDS</sequence>
<gene>
    <name evidence="1" type="ORF">F4820DRAFT_464584</name>
</gene>
<keyword evidence="2" id="KW-1185">Reference proteome</keyword>
<proteinExistence type="predicted"/>
<dbReference type="Proteomes" id="UP001497700">
    <property type="component" value="Unassembled WGS sequence"/>
</dbReference>
<name>A0ACB9YQE3_9PEZI</name>
<dbReference type="EMBL" id="MU393549">
    <property type="protein sequence ID" value="KAI4861559.1"/>
    <property type="molecule type" value="Genomic_DNA"/>
</dbReference>